<reference evidence="1" key="1">
    <citation type="submission" date="2018-02" db="EMBL/GenBank/DDBJ databases">
        <title>Rhizophora mucronata_Transcriptome.</title>
        <authorList>
            <person name="Meera S.P."/>
            <person name="Sreeshan A."/>
            <person name="Augustine A."/>
        </authorList>
    </citation>
    <scope>NUCLEOTIDE SEQUENCE</scope>
    <source>
        <tissue evidence="1">Leaf</tissue>
    </source>
</reference>
<dbReference type="AlphaFoldDB" id="A0A2P2PEJ2"/>
<name>A0A2P2PEJ2_RHIMU</name>
<organism evidence="1">
    <name type="scientific">Rhizophora mucronata</name>
    <name type="common">Asiatic mangrove</name>
    <dbReference type="NCBI Taxonomy" id="61149"/>
    <lineage>
        <taxon>Eukaryota</taxon>
        <taxon>Viridiplantae</taxon>
        <taxon>Streptophyta</taxon>
        <taxon>Embryophyta</taxon>
        <taxon>Tracheophyta</taxon>
        <taxon>Spermatophyta</taxon>
        <taxon>Magnoliopsida</taxon>
        <taxon>eudicotyledons</taxon>
        <taxon>Gunneridae</taxon>
        <taxon>Pentapetalae</taxon>
        <taxon>rosids</taxon>
        <taxon>fabids</taxon>
        <taxon>Malpighiales</taxon>
        <taxon>Rhizophoraceae</taxon>
        <taxon>Rhizophora</taxon>
    </lineage>
</organism>
<dbReference type="EMBL" id="GGEC01072683">
    <property type="protein sequence ID" value="MBX53167.1"/>
    <property type="molecule type" value="Transcribed_RNA"/>
</dbReference>
<protein>
    <submittedName>
        <fullName evidence="1">Uncharacterized protein</fullName>
    </submittedName>
</protein>
<accession>A0A2P2PEJ2</accession>
<proteinExistence type="predicted"/>
<sequence length="27" mass="3182">MSYVLLNIQKSFNDEYTSFVNKAKRQG</sequence>
<evidence type="ECO:0000313" key="1">
    <source>
        <dbReference type="EMBL" id="MBX53167.1"/>
    </source>
</evidence>